<dbReference type="Pfam" id="PF03466">
    <property type="entry name" value="LysR_substrate"/>
    <property type="match status" value="1"/>
</dbReference>
<keyword evidence="7" id="KW-1185">Reference proteome</keyword>
<name>A0A7W7FWE2_9PSEU</name>
<dbReference type="PANTHER" id="PTHR30346">
    <property type="entry name" value="TRANSCRIPTIONAL DUAL REGULATOR HCAR-RELATED"/>
    <property type="match status" value="1"/>
</dbReference>
<dbReference type="AlphaFoldDB" id="A0A7W7FWE2"/>
<dbReference type="CDD" id="cd05466">
    <property type="entry name" value="PBP2_LTTR_substrate"/>
    <property type="match status" value="1"/>
</dbReference>
<dbReference type="FunFam" id="1.10.10.10:FF:000001">
    <property type="entry name" value="LysR family transcriptional regulator"/>
    <property type="match status" value="1"/>
</dbReference>
<dbReference type="InterPro" id="IPR000847">
    <property type="entry name" value="LysR_HTH_N"/>
</dbReference>
<gene>
    <name evidence="6" type="ORF">HNR67_007544</name>
</gene>
<dbReference type="RefSeq" id="WP_185007987.1">
    <property type="nucleotide sequence ID" value="NZ_BAAAUI010000008.1"/>
</dbReference>
<accession>A0A7W7FWE2</accession>
<evidence type="ECO:0000259" key="5">
    <source>
        <dbReference type="PROSITE" id="PS50931"/>
    </source>
</evidence>
<comment type="caution">
    <text evidence="6">The sequence shown here is derived from an EMBL/GenBank/DDBJ whole genome shotgun (WGS) entry which is preliminary data.</text>
</comment>
<keyword evidence="2" id="KW-0805">Transcription regulation</keyword>
<evidence type="ECO:0000256" key="3">
    <source>
        <dbReference type="ARBA" id="ARBA00023125"/>
    </source>
</evidence>
<dbReference type="GO" id="GO:0003700">
    <property type="term" value="F:DNA-binding transcription factor activity"/>
    <property type="evidence" value="ECO:0007669"/>
    <property type="project" value="InterPro"/>
</dbReference>
<dbReference type="Proteomes" id="UP000533598">
    <property type="component" value="Unassembled WGS sequence"/>
</dbReference>
<evidence type="ECO:0000313" key="7">
    <source>
        <dbReference type="Proteomes" id="UP000533598"/>
    </source>
</evidence>
<dbReference type="PRINTS" id="PR00039">
    <property type="entry name" value="HTHLYSR"/>
</dbReference>
<evidence type="ECO:0000256" key="4">
    <source>
        <dbReference type="ARBA" id="ARBA00023163"/>
    </source>
</evidence>
<dbReference type="PANTHER" id="PTHR30346:SF17">
    <property type="entry name" value="LYSR FAMILY TRANSCRIPTIONAL REGULATOR"/>
    <property type="match status" value="1"/>
</dbReference>
<dbReference type="InterPro" id="IPR005119">
    <property type="entry name" value="LysR_subst-bd"/>
</dbReference>
<dbReference type="SUPFAM" id="SSF53850">
    <property type="entry name" value="Periplasmic binding protein-like II"/>
    <property type="match status" value="1"/>
</dbReference>
<proteinExistence type="inferred from homology"/>
<dbReference type="Gene3D" id="3.40.190.10">
    <property type="entry name" value="Periplasmic binding protein-like II"/>
    <property type="match status" value="2"/>
</dbReference>
<protein>
    <submittedName>
        <fullName evidence="6">DNA-binding transcriptional LysR family regulator</fullName>
    </submittedName>
</protein>
<evidence type="ECO:0000313" key="6">
    <source>
        <dbReference type="EMBL" id="MBB4681426.1"/>
    </source>
</evidence>
<keyword evidence="3 6" id="KW-0238">DNA-binding</keyword>
<dbReference type="Gene3D" id="1.10.10.10">
    <property type="entry name" value="Winged helix-like DNA-binding domain superfamily/Winged helix DNA-binding domain"/>
    <property type="match status" value="1"/>
</dbReference>
<feature type="domain" description="HTH lysR-type" evidence="5">
    <location>
        <begin position="3"/>
        <end position="60"/>
    </location>
</feature>
<sequence>MGVELRHLRAFVAVAQQLSFTRAAEHLIVTQPALTRTIKQLEAALEVRLFDRDSRHVALTPTGADFLGRAQQVLTAMDQTLASVKAQVTIRFGFSWLLPDPWAQTTVGNYEKATGNSVSLIRIDDPLAAVEEGKVDVAVVRGSHPSTPATKVLHLFDEVRVAVCSANCKLAGADRLHWTEVPDWPLVVNTVSGTTGPWSWPDGDGPRRIIETRNFDEWLESVAANRGIGVVPEVAMRRNIHPAVRFVPLIGAPTSPVSIAFQPQHRDRRLRHFIEAAAAAAVNCCPIPPQPV</sequence>
<dbReference type="Pfam" id="PF00126">
    <property type="entry name" value="HTH_1"/>
    <property type="match status" value="1"/>
</dbReference>
<evidence type="ECO:0000256" key="2">
    <source>
        <dbReference type="ARBA" id="ARBA00023015"/>
    </source>
</evidence>
<dbReference type="SUPFAM" id="SSF46785">
    <property type="entry name" value="Winged helix' DNA-binding domain"/>
    <property type="match status" value="1"/>
</dbReference>
<organism evidence="6 7">
    <name type="scientific">Crossiella cryophila</name>
    <dbReference type="NCBI Taxonomy" id="43355"/>
    <lineage>
        <taxon>Bacteria</taxon>
        <taxon>Bacillati</taxon>
        <taxon>Actinomycetota</taxon>
        <taxon>Actinomycetes</taxon>
        <taxon>Pseudonocardiales</taxon>
        <taxon>Pseudonocardiaceae</taxon>
        <taxon>Crossiella</taxon>
    </lineage>
</organism>
<dbReference type="PROSITE" id="PS50931">
    <property type="entry name" value="HTH_LYSR"/>
    <property type="match status" value="1"/>
</dbReference>
<dbReference type="EMBL" id="JACHMH010000001">
    <property type="protein sequence ID" value="MBB4681426.1"/>
    <property type="molecule type" value="Genomic_DNA"/>
</dbReference>
<keyword evidence="4" id="KW-0804">Transcription</keyword>
<dbReference type="GO" id="GO:0032993">
    <property type="term" value="C:protein-DNA complex"/>
    <property type="evidence" value="ECO:0007669"/>
    <property type="project" value="TreeGrafter"/>
</dbReference>
<comment type="similarity">
    <text evidence="1">Belongs to the LysR transcriptional regulatory family.</text>
</comment>
<dbReference type="InterPro" id="IPR036390">
    <property type="entry name" value="WH_DNA-bd_sf"/>
</dbReference>
<dbReference type="InterPro" id="IPR036388">
    <property type="entry name" value="WH-like_DNA-bd_sf"/>
</dbReference>
<evidence type="ECO:0000256" key="1">
    <source>
        <dbReference type="ARBA" id="ARBA00009437"/>
    </source>
</evidence>
<reference evidence="6 7" key="1">
    <citation type="submission" date="2020-08" db="EMBL/GenBank/DDBJ databases">
        <title>Sequencing the genomes of 1000 actinobacteria strains.</title>
        <authorList>
            <person name="Klenk H.-P."/>
        </authorList>
    </citation>
    <scope>NUCLEOTIDE SEQUENCE [LARGE SCALE GENOMIC DNA]</scope>
    <source>
        <strain evidence="6 7">DSM 44230</strain>
    </source>
</reference>
<dbReference type="GO" id="GO:0003677">
    <property type="term" value="F:DNA binding"/>
    <property type="evidence" value="ECO:0007669"/>
    <property type="project" value="UniProtKB-KW"/>
</dbReference>